<evidence type="ECO:0000256" key="1">
    <source>
        <dbReference type="SAM" id="Phobius"/>
    </source>
</evidence>
<dbReference type="EMBL" id="JAXQNO010000005">
    <property type="protein sequence ID" value="KAK4798695.1"/>
    <property type="molecule type" value="Genomic_DNA"/>
</dbReference>
<organism evidence="2 3">
    <name type="scientific">Trapa natans</name>
    <name type="common">Water chestnut</name>
    <dbReference type="NCBI Taxonomy" id="22666"/>
    <lineage>
        <taxon>Eukaryota</taxon>
        <taxon>Viridiplantae</taxon>
        <taxon>Streptophyta</taxon>
        <taxon>Embryophyta</taxon>
        <taxon>Tracheophyta</taxon>
        <taxon>Spermatophyta</taxon>
        <taxon>Magnoliopsida</taxon>
        <taxon>eudicotyledons</taxon>
        <taxon>Gunneridae</taxon>
        <taxon>Pentapetalae</taxon>
        <taxon>rosids</taxon>
        <taxon>malvids</taxon>
        <taxon>Myrtales</taxon>
        <taxon>Lythraceae</taxon>
        <taxon>Trapa</taxon>
    </lineage>
</organism>
<evidence type="ECO:0000313" key="2">
    <source>
        <dbReference type="EMBL" id="KAK4798695.1"/>
    </source>
</evidence>
<keyword evidence="3" id="KW-1185">Reference proteome</keyword>
<name>A0AAN7RE27_TRANT</name>
<keyword evidence="1" id="KW-0472">Membrane</keyword>
<evidence type="ECO:0000313" key="3">
    <source>
        <dbReference type="Proteomes" id="UP001346149"/>
    </source>
</evidence>
<accession>A0AAN7RE27</accession>
<comment type="caution">
    <text evidence="2">The sequence shown here is derived from an EMBL/GenBank/DDBJ whole genome shotgun (WGS) entry which is preliminary data.</text>
</comment>
<protein>
    <submittedName>
        <fullName evidence="2">Uncharacterized protein</fullName>
    </submittedName>
</protein>
<keyword evidence="1" id="KW-1133">Transmembrane helix</keyword>
<proteinExistence type="predicted"/>
<feature type="transmembrane region" description="Helical" evidence="1">
    <location>
        <begin position="80"/>
        <end position="100"/>
    </location>
</feature>
<gene>
    <name evidence="2" type="ORF">SAY86_031021</name>
</gene>
<dbReference type="Proteomes" id="UP001346149">
    <property type="component" value="Unassembled WGS sequence"/>
</dbReference>
<reference evidence="2 3" key="1">
    <citation type="journal article" date="2023" name="Hortic Res">
        <title>Pangenome of water caltrop reveals structural variations and asymmetric subgenome divergence after allopolyploidization.</title>
        <authorList>
            <person name="Zhang X."/>
            <person name="Chen Y."/>
            <person name="Wang L."/>
            <person name="Yuan Y."/>
            <person name="Fang M."/>
            <person name="Shi L."/>
            <person name="Lu R."/>
            <person name="Comes H.P."/>
            <person name="Ma Y."/>
            <person name="Chen Y."/>
            <person name="Huang G."/>
            <person name="Zhou Y."/>
            <person name="Zheng Z."/>
            <person name="Qiu Y."/>
        </authorList>
    </citation>
    <scope>NUCLEOTIDE SEQUENCE [LARGE SCALE GENOMIC DNA]</scope>
    <source>
        <strain evidence="2">F231</strain>
    </source>
</reference>
<keyword evidence="1" id="KW-0812">Transmembrane</keyword>
<dbReference type="AlphaFoldDB" id="A0AAN7RE27"/>
<sequence length="116" mass="13184">MKATDISKELFLFLDCTLQTKLSESFRPATRKFYLRPPSPSQFLSLPRRRQTGCDSSPGLNPMESSCVLRSINCTCTPSFGFYLLLLCVGRSLGFAMWSASGDFEWLHQTWIVLFT</sequence>